<dbReference type="Proteomes" id="UP000220611">
    <property type="component" value="Unassembled WGS sequence"/>
</dbReference>
<keyword evidence="1" id="KW-0812">Transmembrane</keyword>
<gene>
    <name evidence="3" type="ORF">CH238_08360</name>
    <name evidence="2" type="ORF">CLOLEP_01703</name>
</gene>
<dbReference type="Pfam" id="PF04304">
    <property type="entry name" value="DUF454"/>
    <property type="match status" value="1"/>
</dbReference>
<dbReference type="InterPro" id="IPR007401">
    <property type="entry name" value="DUF454"/>
</dbReference>
<dbReference type="AlphaFoldDB" id="A7VT12"/>
<dbReference type="EMBL" id="NOXF01000005">
    <property type="protein sequence ID" value="PEQ24564.1"/>
    <property type="molecule type" value="Genomic_DNA"/>
</dbReference>
<protein>
    <submittedName>
        <fullName evidence="3">DUF454 domain-containing protein</fullName>
    </submittedName>
</protein>
<evidence type="ECO:0000256" key="1">
    <source>
        <dbReference type="SAM" id="Phobius"/>
    </source>
</evidence>
<evidence type="ECO:0000313" key="2">
    <source>
        <dbReference type="EMBL" id="EDO61308.1"/>
    </source>
</evidence>
<dbReference type="eggNOG" id="COG2832">
    <property type="taxonomic scope" value="Bacteria"/>
</dbReference>
<organism evidence="2 4">
    <name type="scientific">[Clostridium] leptum DSM 753</name>
    <dbReference type="NCBI Taxonomy" id="428125"/>
    <lineage>
        <taxon>Bacteria</taxon>
        <taxon>Bacillati</taxon>
        <taxon>Bacillota</taxon>
        <taxon>Clostridia</taxon>
        <taxon>Eubacteriales</taxon>
        <taxon>Oscillospiraceae</taxon>
        <taxon>Oscillospiraceae incertae sedis</taxon>
    </lineage>
</organism>
<feature type="transmembrane region" description="Helical" evidence="1">
    <location>
        <begin position="99"/>
        <end position="119"/>
    </location>
</feature>
<keyword evidence="1" id="KW-1133">Transmembrane helix</keyword>
<dbReference type="GO" id="GO:0005886">
    <property type="term" value="C:plasma membrane"/>
    <property type="evidence" value="ECO:0007669"/>
    <property type="project" value="TreeGrafter"/>
</dbReference>
<dbReference type="PIRSF" id="PIRSF016789">
    <property type="entry name" value="DUF454"/>
    <property type="match status" value="1"/>
</dbReference>
<reference evidence="2 4" key="1">
    <citation type="submission" date="2007-08" db="EMBL/GenBank/DDBJ databases">
        <title>Draft genome sequence of Clostridium leptum (DSM 753).</title>
        <authorList>
            <person name="Sudarsanam P."/>
            <person name="Ley R."/>
            <person name="Guruge J."/>
            <person name="Turnbaugh P.J."/>
            <person name="Mahowald M."/>
            <person name="Liep D."/>
            <person name="Gordon J."/>
        </authorList>
    </citation>
    <scope>NUCLEOTIDE SEQUENCE [LARGE SCALE GENOMIC DNA]</scope>
    <source>
        <strain evidence="2 4">DSM 753</strain>
    </source>
</reference>
<feature type="transmembrane region" description="Helical" evidence="1">
    <location>
        <begin position="73"/>
        <end position="93"/>
    </location>
</feature>
<sequence>MKLKRLIFLILGFLCLGLGCVGVALPILPTVPFFLVTVFCFANSSQKLHDWFVSTKLYKKHLESFVKKKGMTVQTKVGVIIPVTLLMGFGFFMMMRANVVVPSVILAIIWVCHIIYFVFGVKTIHKKA</sequence>
<comment type="caution">
    <text evidence="2">The sequence shown here is derived from an EMBL/GenBank/DDBJ whole genome shotgun (WGS) entry which is preliminary data.</text>
</comment>
<dbReference type="EMBL" id="ABCB02000018">
    <property type="protein sequence ID" value="EDO61308.1"/>
    <property type="molecule type" value="Genomic_DNA"/>
</dbReference>
<dbReference type="PANTHER" id="PTHR35813:SF1">
    <property type="entry name" value="INNER MEMBRANE PROTEIN YBAN"/>
    <property type="match status" value="1"/>
</dbReference>
<dbReference type="Proteomes" id="UP000003490">
    <property type="component" value="Unassembled WGS sequence"/>
</dbReference>
<dbReference type="OrthoDB" id="5690292at2"/>
<accession>A7VT12</accession>
<keyword evidence="1" id="KW-0472">Membrane</keyword>
<evidence type="ECO:0000313" key="4">
    <source>
        <dbReference type="Proteomes" id="UP000003490"/>
    </source>
</evidence>
<evidence type="ECO:0000313" key="3">
    <source>
        <dbReference type="EMBL" id="PEQ24564.1"/>
    </source>
</evidence>
<reference evidence="3 5" key="3">
    <citation type="submission" date="2017-07" db="EMBL/GenBank/DDBJ databases">
        <title>Prevalence of linear plasmids in Cutibacterium (Propionibacterium) acnes isolates obtained from prostatic tissue.</title>
        <authorList>
            <person name="Davidsson S."/>
            <person name="Carlsson J."/>
            <person name="Molling P."/>
            <person name="Andren O."/>
            <person name="Andersson S.-O."/>
            <person name="Brzuszkiewicz E."/>
            <person name="Poehlein A."/>
            <person name="Al-Zeer M."/>
            <person name="Brinkmann V."/>
            <person name="Scavenius C."/>
            <person name="Nazipi S."/>
            <person name="Soderquist B."/>
            <person name="Bruggemann H."/>
        </authorList>
    </citation>
    <scope>NUCLEOTIDE SEQUENCE [LARGE SCALE GENOMIC DNA]</scope>
    <source>
        <strain evidence="3 5">DSM 753</strain>
    </source>
</reference>
<proteinExistence type="predicted"/>
<dbReference type="HOGENOM" id="CLU_113299_3_0_9"/>
<evidence type="ECO:0000313" key="5">
    <source>
        <dbReference type="Proteomes" id="UP000220611"/>
    </source>
</evidence>
<reference evidence="2 4" key="2">
    <citation type="submission" date="2007-08" db="EMBL/GenBank/DDBJ databases">
        <authorList>
            <person name="Fulton L."/>
            <person name="Clifton S."/>
            <person name="Fulton B."/>
            <person name="Xu J."/>
            <person name="Minx P."/>
            <person name="Pepin K.H."/>
            <person name="Johnson M."/>
            <person name="Thiruvilangam P."/>
            <person name="Bhonagiri V."/>
            <person name="Nash W.E."/>
            <person name="Wang C."/>
            <person name="Mardis E.R."/>
            <person name="Wilson R.K."/>
        </authorList>
    </citation>
    <scope>NUCLEOTIDE SEQUENCE [LARGE SCALE GENOMIC DNA]</scope>
    <source>
        <strain evidence="2 4">DSM 753</strain>
    </source>
</reference>
<name>A7VT12_9FIRM</name>
<dbReference type="PANTHER" id="PTHR35813">
    <property type="entry name" value="INNER MEMBRANE PROTEIN YBAN"/>
    <property type="match status" value="1"/>
</dbReference>
<dbReference type="PROSITE" id="PS51257">
    <property type="entry name" value="PROKAR_LIPOPROTEIN"/>
    <property type="match status" value="1"/>
</dbReference>
<keyword evidence="5" id="KW-1185">Reference proteome</keyword>